<dbReference type="InterPro" id="IPR000182">
    <property type="entry name" value="GNAT_dom"/>
</dbReference>
<accession>A0ABP9AXI6</accession>
<evidence type="ECO:0000313" key="4">
    <source>
        <dbReference type="Proteomes" id="UP001501411"/>
    </source>
</evidence>
<dbReference type="PROSITE" id="PS51186">
    <property type="entry name" value="GNAT"/>
    <property type="match status" value="1"/>
</dbReference>
<dbReference type="EMBL" id="BAABIQ010000008">
    <property type="protein sequence ID" value="GAA4787351.1"/>
    <property type="molecule type" value="Genomic_DNA"/>
</dbReference>
<dbReference type="RefSeq" id="WP_345231077.1">
    <property type="nucleotide sequence ID" value="NZ_BAABIQ010000008.1"/>
</dbReference>
<dbReference type="Proteomes" id="UP001501411">
    <property type="component" value="Unassembled WGS sequence"/>
</dbReference>
<evidence type="ECO:0000256" key="1">
    <source>
        <dbReference type="ARBA" id="ARBA00022679"/>
    </source>
</evidence>
<reference evidence="4" key="1">
    <citation type="journal article" date="2019" name="Int. J. Syst. Evol. Microbiol.">
        <title>The Global Catalogue of Microorganisms (GCM) 10K type strain sequencing project: providing services to taxonomists for standard genome sequencing and annotation.</title>
        <authorList>
            <consortium name="The Broad Institute Genomics Platform"/>
            <consortium name="The Broad Institute Genome Sequencing Center for Infectious Disease"/>
            <person name="Wu L."/>
            <person name="Ma J."/>
        </authorList>
    </citation>
    <scope>NUCLEOTIDE SEQUENCE [LARGE SCALE GENOMIC DNA]</scope>
    <source>
        <strain evidence="4">JCM 18200</strain>
    </source>
</reference>
<evidence type="ECO:0000313" key="3">
    <source>
        <dbReference type="EMBL" id="GAA4787351.1"/>
    </source>
</evidence>
<feature type="domain" description="N-acetyltransferase" evidence="2">
    <location>
        <begin position="3"/>
        <end position="160"/>
    </location>
</feature>
<sequence length="172" mass="20132">MMFIIEEFKESDQSNTKAFVLSIQNEEFGLGFSDNEQPDLLDIGKFYRNGKFWLAKYDDEIVGTIGLQILDSTNAVLRKMFVKQNYRGKQKGIAHSLFDTLKTFAMSKDINLIWLDTPGCAKASHRFYEKIGFIKTERMYLPKSYTFPDRESLIYRLSIDYEFKKDITNEKV</sequence>
<evidence type="ECO:0000259" key="2">
    <source>
        <dbReference type="PROSITE" id="PS51186"/>
    </source>
</evidence>
<protein>
    <submittedName>
        <fullName evidence="3">GNAT family N-acetyltransferase</fullName>
    </submittedName>
</protein>
<dbReference type="Pfam" id="PF00583">
    <property type="entry name" value="Acetyltransf_1"/>
    <property type="match status" value="1"/>
</dbReference>
<dbReference type="PANTHER" id="PTHR13947">
    <property type="entry name" value="GNAT FAMILY N-ACETYLTRANSFERASE"/>
    <property type="match status" value="1"/>
</dbReference>
<organism evidence="3 4">
    <name type="scientific">Olivibacter ginsenosidimutans</name>
    <dbReference type="NCBI Taxonomy" id="1176537"/>
    <lineage>
        <taxon>Bacteria</taxon>
        <taxon>Pseudomonadati</taxon>
        <taxon>Bacteroidota</taxon>
        <taxon>Sphingobacteriia</taxon>
        <taxon>Sphingobacteriales</taxon>
        <taxon>Sphingobacteriaceae</taxon>
        <taxon>Olivibacter</taxon>
    </lineage>
</organism>
<dbReference type="InterPro" id="IPR050769">
    <property type="entry name" value="NAT_camello-type"/>
</dbReference>
<dbReference type="SUPFAM" id="SSF55729">
    <property type="entry name" value="Acyl-CoA N-acyltransferases (Nat)"/>
    <property type="match status" value="1"/>
</dbReference>
<comment type="caution">
    <text evidence="3">The sequence shown here is derived from an EMBL/GenBank/DDBJ whole genome shotgun (WGS) entry which is preliminary data.</text>
</comment>
<keyword evidence="4" id="KW-1185">Reference proteome</keyword>
<name>A0ABP9AXI6_9SPHI</name>
<dbReference type="PANTHER" id="PTHR13947:SF37">
    <property type="entry name" value="LD18367P"/>
    <property type="match status" value="1"/>
</dbReference>
<gene>
    <name evidence="3" type="ORF">GCM10023231_14320</name>
</gene>
<dbReference type="InterPro" id="IPR016181">
    <property type="entry name" value="Acyl_CoA_acyltransferase"/>
</dbReference>
<keyword evidence="1" id="KW-0808">Transferase</keyword>
<dbReference type="CDD" id="cd04301">
    <property type="entry name" value="NAT_SF"/>
    <property type="match status" value="1"/>
</dbReference>
<proteinExistence type="predicted"/>
<dbReference type="Gene3D" id="3.40.630.30">
    <property type="match status" value="1"/>
</dbReference>